<sequence>MHGRHRFHKSSTSISIIFVIVAALLFLVLLKDSSKENVAPSQPEQKQEGLDRKSYELGYSAGYKTAKEENEQAYERGYAAAKEEIGSGALTRFGMLGFWVGLCLSAGTFAAMKRRELSVWFQDIRKRYELKKAFKTIPPNLSPEVNEIAQQIAQAYTNTLHQLRTGQGYVVEQFAKQWRGKLRLLMSKALHLLKLIQGLESARANVDEKELARTIRGLKRTIQNPSSHDTARNAAVKSLQQAKQTQQDLLDTQKNLEHCTTSLQGIVRTLESMHLKISNLKVNAQSTGVLDELSSDLEVEMQALEETLNGLG</sequence>
<keyword evidence="1" id="KW-1133">Transmembrane helix</keyword>
<keyword evidence="1" id="KW-0812">Transmembrane</keyword>
<reference evidence="2 3" key="1">
    <citation type="submission" date="2017-10" db="EMBL/GenBank/DDBJ databases">
        <title>Novel microbial diversity and functional potential in the marine mammal oral microbiome.</title>
        <authorList>
            <person name="Dudek N.K."/>
            <person name="Sun C.L."/>
            <person name="Burstein D."/>
            <person name="Kantor R.S."/>
            <person name="Aliaga Goltsman D.S."/>
            <person name="Bik E.M."/>
            <person name="Thomas B.C."/>
            <person name="Banfield J.F."/>
            <person name="Relman D.A."/>
        </authorList>
    </citation>
    <scope>NUCLEOTIDE SEQUENCE [LARGE SCALE GENOMIC DNA]</scope>
    <source>
        <strain evidence="2">DOLJORAL78_47_16</strain>
    </source>
</reference>
<dbReference type="Proteomes" id="UP000230821">
    <property type="component" value="Unassembled WGS sequence"/>
</dbReference>
<keyword evidence="1" id="KW-0472">Membrane</keyword>
<evidence type="ECO:0000313" key="3">
    <source>
        <dbReference type="Proteomes" id="UP000230821"/>
    </source>
</evidence>
<proteinExistence type="predicted"/>
<organism evidence="2 3">
    <name type="scientific">candidate division KSB3 bacterium</name>
    <dbReference type="NCBI Taxonomy" id="2044937"/>
    <lineage>
        <taxon>Bacteria</taxon>
        <taxon>candidate division KSB3</taxon>
    </lineage>
</organism>
<feature type="transmembrane region" description="Helical" evidence="1">
    <location>
        <begin position="12"/>
        <end position="30"/>
    </location>
</feature>
<comment type="caution">
    <text evidence="2">The sequence shown here is derived from an EMBL/GenBank/DDBJ whole genome shotgun (WGS) entry which is preliminary data.</text>
</comment>
<name>A0A2G6KJR5_9BACT</name>
<dbReference type="EMBL" id="PDSK01000065">
    <property type="protein sequence ID" value="PIE35069.1"/>
    <property type="molecule type" value="Genomic_DNA"/>
</dbReference>
<dbReference type="AlphaFoldDB" id="A0A2G6KJR5"/>
<gene>
    <name evidence="2" type="ORF">CSA56_05745</name>
</gene>
<evidence type="ECO:0000256" key="1">
    <source>
        <dbReference type="SAM" id="Phobius"/>
    </source>
</evidence>
<evidence type="ECO:0000313" key="2">
    <source>
        <dbReference type="EMBL" id="PIE35069.1"/>
    </source>
</evidence>
<protein>
    <submittedName>
        <fullName evidence="2">Uncharacterized protein</fullName>
    </submittedName>
</protein>
<feature type="transmembrane region" description="Helical" evidence="1">
    <location>
        <begin position="93"/>
        <end position="112"/>
    </location>
</feature>
<accession>A0A2G6KJR5</accession>